<comment type="subunit">
    <text evidence="3 11">Tetramer of two alpha and two beta subunits.</text>
</comment>
<comment type="caution">
    <text evidence="13">The sequence shown here is derived from an EMBL/GenBank/DDBJ whole genome shotgun (WGS) entry which is preliminary data.</text>
</comment>
<dbReference type="GO" id="GO:0004820">
    <property type="term" value="F:glycine-tRNA ligase activity"/>
    <property type="evidence" value="ECO:0007669"/>
    <property type="project" value="UniProtKB-EC"/>
</dbReference>
<keyword evidence="14" id="KW-1185">Reference proteome</keyword>
<evidence type="ECO:0000256" key="11">
    <source>
        <dbReference type="HAMAP-Rule" id="MF_00255"/>
    </source>
</evidence>
<dbReference type="PRINTS" id="PR01045">
    <property type="entry name" value="TRNASYNTHGB"/>
</dbReference>
<evidence type="ECO:0000256" key="7">
    <source>
        <dbReference type="ARBA" id="ARBA00022840"/>
    </source>
</evidence>
<comment type="catalytic activity">
    <reaction evidence="10 11">
        <text>tRNA(Gly) + glycine + ATP = glycyl-tRNA(Gly) + AMP + diphosphate</text>
        <dbReference type="Rhea" id="RHEA:16013"/>
        <dbReference type="Rhea" id="RHEA-COMP:9664"/>
        <dbReference type="Rhea" id="RHEA-COMP:9683"/>
        <dbReference type="ChEBI" id="CHEBI:30616"/>
        <dbReference type="ChEBI" id="CHEBI:33019"/>
        <dbReference type="ChEBI" id="CHEBI:57305"/>
        <dbReference type="ChEBI" id="CHEBI:78442"/>
        <dbReference type="ChEBI" id="CHEBI:78522"/>
        <dbReference type="ChEBI" id="CHEBI:456215"/>
        <dbReference type="EC" id="6.1.1.14"/>
    </reaction>
</comment>
<evidence type="ECO:0000256" key="8">
    <source>
        <dbReference type="ARBA" id="ARBA00022917"/>
    </source>
</evidence>
<accession>A0ABV9T8T0</accession>
<comment type="similarity">
    <text evidence="2 11">Belongs to the class-II aminoacyl-tRNA synthetase family.</text>
</comment>
<dbReference type="PANTHER" id="PTHR30075">
    <property type="entry name" value="GLYCYL-TRNA SYNTHETASE"/>
    <property type="match status" value="1"/>
</dbReference>
<gene>
    <name evidence="11 13" type="primary">glyS</name>
    <name evidence="13" type="ORF">ACFPDQ_00600</name>
</gene>
<evidence type="ECO:0000256" key="2">
    <source>
        <dbReference type="ARBA" id="ARBA00008226"/>
    </source>
</evidence>
<dbReference type="InterPro" id="IPR015944">
    <property type="entry name" value="Gly-tRNA-synth_bsu"/>
</dbReference>
<keyword evidence="5 11" id="KW-0436">Ligase</keyword>
<dbReference type="PANTHER" id="PTHR30075:SF2">
    <property type="entry name" value="GLYCINE--TRNA LIGASE, CHLOROPLASTIC_MITOCHONDRIAL 2"/>
    <property type="match status" value="1"/>
</dbReference>
<reference evidence="14" key="1">
    <citation type="journal article" date="2019" name="Int. J. Syst. Evol. Microbiol.">
        <title>The Global Catalogue of Microorganisms (GCM) 10K type strain sequencing project: providing services to taxonomists for standard genome sequencing and annotation.</title>
        <authorList>
            <consortium name="The Broad Institute Genomics Platform"/>
            <consortium name="The Broad Institute Genome Sequencing Center for Infectious Disease"/>
            <person name="Wu L."/>
            <person name="Ma J."/>
        </authorList>
    </citation>
    <scope>NUCLEOTIDE SEQUENCE [LARGE SCALE GENOMIC DNA]</scope>
    <source>
        <strain evidence="14">CGMCC 1.13718</strain>
    </source>
</reference>
<dbReference type="InterPro" id="IPR008909">
    <property type="entry name" value="DALR_anticod-bd"/>
</dbReference>
<evidence type="ECO:0000256" key="4">
    <source>
        <dbReference type="ARBA" id="ARBA00022490"/>
    </source>
</evidence>
<evidence type="ECO:0000256" key="10">
    <source>
        <dbReference type="ARBA" id="ARBA00047937"/>
    </source>
</evidence>
<evidence type="ECO:0000256" key="5">
    <source>
        <dbReference type="ARBA" id="ARBA00022598"/>
    </source>
</evidence>
<keyword evidence="8 11" id="KW-0648">Protein biosynthesis</keyword>
<evidence type="ECO:0000256" key="6">
    <source>
        <dbReference type="ARBA" id="ARBA00022741"/>
    </source>
</evidence>
<keyword evidence="4 11" id="KW-0963">Cytoplasm</keyword>
<evidence type="ECO:0000256" key="9">
    <source>
        <dbReference type="ARBA" id="ARBA00023146"/>
    </source>
</evidence>
<evidence type="ECO:0000256" key="3">
    <source>
        <dbReference type="ARBA" id="ARBA00011209"/>
    </source>
</evidence>
<dbReference type="EMBL" id="JBHSJH010000001">
    <property type="protein sequence ID" value="MFC4891545.1"/>
    <property type="molecule type" value="Genomic_DNA"/>
</dbReference>
<comment type="subcellular location">
    <subcellularLocation>
        <location evidence="1 11">Cytoplasm</location>
    </subcellularLocation>
</comment>
<keyword evidence="9 11" id="KW-0030">Aminoacyl-tRNA synthetase</keyword>
<keyword evidence="7 11" id="KW-0067">ATP-binding</keyword>
<dbReference type="HAMAP" id="MF_00255">
    <property type="entry name" value="Gly_tRNA_synth_beta"/>
    <property type="match status" value="1"/>
</dbReference>
<dbReference type="Pfam" id="PF05746">
    <property type="entry name" value="DALR_1"/>
    <property type="match status" value="1"/>
</dbReference>
<dbReference type="SUPFAM" id="SSF109604">
    <property type="entry name" value="HD-domain/PDEase-like"/>
    <property type="match status" value="1"/>
</dbReference>
<dbReference type="RefSeq" id="WP_119330712.1">
    <property type="nucleotide sequence ID" value="NZ_JBHSJH010000001.1"/>
</dbReference>
<protein>
    <recommendedName>
        <fullName evidence="11">Glycine--tRNA ligase beta subunit</fullName>
        <ecNumber evidence="11">6.1.1.14</ecNumber>
    </recommendedName>
    <alternativeName>
        <fullName evidence="11">Glycyl-tRNA synthetase beta subunit</fullName>
        <shortName evidence="11">GlyRS</shortName>
    </alternativeName>
</protein>
<proteinExistence type="inferred from homology"/>
<dbReference type="PROSITE" id="PS50861">
    <property type="entry name" value="AA_TRNA_LIGASE_II_GLYAB"/>
    <property type="match status" value="1"/>
</dbReference>
<evidence type="ECO:0000313" key="14">
    <source>
        <dbReference type="Proteomes" id="UP001595926"/>
    </source>
</evidence>
<dbReference type="Pfam" id="PF02092">
    <property type="entry name" value="tRNA_synt_2f"/>
    <property type="match status" value="1"/>
</dbReference>
<feature type="domain" description="DALR anticodon binding" evidence="12">
    <location>
        <begin position="586"/>
        <end position="684"/>
    </location>
</feature>
<evidence type="ECO:0000259" key="12">
    <source>
        <dbReference type="Pfam" id="PF05746"/>
    </source>
</evidence>
<evidence type="ECO:0000256" key="1">
    <source>
        <dbReference type="ARBA" id="ARBA00004496"/>
    </source>
</evidence>
<evidence type="ECO:0000313" key="13">
    <source>
        <dbReference type="EMBL" id="MFC4891545.1"/>
    </source>
</evidence>
<keyword evidence="6 11" id="KW-0547">Nucleotide-binding</keyword>
<sequence length="695" mass="77879">MTIEKKDFLFELGTEELPPKALKKLAQSLLSSVEEQLKEAKVSFGKGVWFASPRRLAFSILDLASEQEDVIVEKQGPFLHLAYKDGQPTQVGLGFAKSCGVELDELDKIDTPKGEKLFFKSIQEGQKTTKLLEEIIAKALKQLPIPKMMRWGDSSVEFVRPVHWVLAMYGDDVVDMTILDHKASNITYGHRFHHPEAISISRISTYKDKLAQAMVLVDWEDRKALVIEQAKELAAKHGYNVVLDADLVEEVNAIVEFPNAMLCSFNKDFLRVPQEALISSMQEHQKCFPLLDNNKKMVANFITISNIQSKKPELVTTGNQKVMNARLSDAAFFYDTDVKKPLDSFLVKLENVTFQNKLGNMLQKAKRIANTSQELAKLSQEDGEIAYRAGLLAKADLISDMVFEFTDLQGIIGKYYAKAHGEPDVIADAIEQQYWPKYSGAELPQSKIANCVALADKLDTLVGIFGIGQKPSGNKDPFALRRSAIGILRILRDTDLDISLEQVLDVAFLSYKEVNNLVFKTDIKDEIISFCIDRFKNLYKEEGVPNDVFESVINTNSSSVKDFGLRVQAITGFLNSSSAASLISSNKRVANILAKNSQELKGAYDISISNKAGNQYEINLAENIEKVTQKVHHEVSIRNYETALELLSSLDKSISDFFDNVMVMDEDDSLRKNRIALLNNLHKLFISVADISKLN</sequence>
<organism evidence="13 14">
    <name type="scientific">Pseudofrancisella aestuarii</name>
    <dbReference type="NCBI Taxonomy" id="2670347"/>
    <lineage>
        <taxon>Bacteria</taxon>
        <taxon>Pseudomonadati</taxon>
        <taxon>Pseudomonadota</taxon>
        <taxon>Gammaproteobacteria</taxon>
        <taxon>Thiotrichales</taxon>
        <taxon>Francisellaceae</taxon>
        <taxon>Pseudofrancisella</taxon>
    </lineage>
</organism>
<dbReference type="InterPro" id="IPR006194">
    <property type="entry name" value="Gly-tRNA-synth_heterodimer"/>
</dbReference>
<name>A0ABV9T8T0_9GAMM</name>
<dbReference type="NCBIfam" id="TIGR00211">
    <property type="entry name" value="glyS"/>
    <property type="match status" value="1"/>
</dbReference>
<dbReference type="Proteomes" id="UP001595926">
    <property type="component" value="Unassembled WGS sequence"/>
</dbReference>
<dbReference type="EC" id="6.1.1.14" evidence="11"/>